<dbReference type="InterPro" id="IPR050077">
    <property type="entry name" value="LexA_repressor"/>
</dbReference>
<dbReference type="InterPro" id="IPR001387">
    <property type="entry name" value="Cro/C1-type_HTH"/>
</dbReference>
<dbReference type="Gene3D" id="2.10.109.10">
    <property type="entry name" value="Umud Fragment, subunit A"/>
    <property type="match status" value="1"/>
</dbReference>
<reference evidence="3" key="1">
    <citation type="journal article" date="2019" name="Int. J. Syst. Evol. Microbiol.">
        <title>The Global Catalogue of Microorganisms (GCM) 10K type strain sequencing project: providing services to taxonomists for standard genome sequencing and annotation.</title>
        <authorList>
            <consortium name="The Broad Institute Genomics Platform"/>
            <consortium name="The Broad Institute Genome Sequencing Center for Infectious Disease"/>
            <person name="Wu L."/>
            <person name="Ma J."/>
        </authorList>
    </citation>
    <scope>NUCLEOTIDE SEQUENCE [LARGE SCALE GENOMIC DNA]</scope>
    <source>
        <strain evidence="3">JCM 11590</strain>
    </source>
</reference>
<dbReference type="PROSITE" id="PS50943">
    <property type="entry name" value="HTH_CROC1"/>
    <property type="match status" value="1"/>
</dbReference>
<evidence type="ECO:0000259" key="1">
    <source>
        <dbReference type="PROSITE" id="PS50943"/>
    </source>
</evidence>
<keyword evidence="3" id="KW-1185">Reference proteome</keyword>
<dbReference type="SUPFAM" id="SSF51306">
    <property type="entry name" value="LexA/Signal peptidase"/>
    <property type="match status" value="1"/>
</dbReference>
<organism evidence="2 3">
    <name type="scientific">Halopseudomonas pertucinogena</name>
    <dbReference type="NCBI Taxonomy" id="86175"/>
    <lineage>
        <taxon>Bacteria</taxon>
        <taxon>Pseudomonadati</taxon>
        <taxon>Pseudomonadota</taxon>
        <taxon>Gammaproteobacteria</taxon>
        <taxon>Pseudomonadales</taxon>
        <taxon>Pseudomonadaceae</taxon>
        <taxon>Halopseudomonas</taxon>
    </lineage>
</organism>
<dbReference type="Pfam" id="PF00717">
    <property type="entry name" value="Peptidase_S24"/>
    <property type="match status" value="1"/>
</dbReference>
<dbReference type="InterPro" id="IPR015927">
    <property type="entry name" value="Peptidase_S24_S26A/B/C"/>
</dbReference>
<sequence>MEYKDRVKAARKHAKLTQAALADAVGIKQASISELETGKSLSSTYNATIAKACGVDPVWLETGRGRMLPSDSNVEPGPDIRGRVPLISWVQAGAWCEVEDLYAVGDAEEWMPCPTSHGPRTYALRVRGESMFNPHERRSFRDGDIIFVDPDKLAENGSPVIAKLDDSQEATFKQLVIEGEERYLKALNPNWPDQIIRINGNATICGVVIGKYEVF</sequence>
<gene>
    <name evidence="2" type="ORF">GCM10009083_24130</name>
</gene>
<dbReference type="PANTHER" id="PTHR33516:SF2">
    <property type="entry name" value="LEXA REPRESSOR-RELATED"/>
    <property type="match status" value="1"/>
</dbReference>
<feature type="domain" description="HTH cro/C1-type" evidence="1">
    <location>
        <begin position="7"/>
        <end position="60"/>
    </location>
</feature>
<dbReference type="InterPro" id="IPR039418">
    <property type="entry name" value="LexA-like"/>
</dbReference>
<evidence type="ECO:0000313" key="2">
    <source>
        <dbReference type="EMBL" id="GGJ06324.1"/>
    </source>
</evidence>
<name>A0ABQ2CT37_9GAMM</name>
<dbReference type="Pfam" id="PF01381">
    <property type="entry name" value="HTH_3"/>
    <property type="match status" value="1"/>
</dbReference>
<dbReference type="InterPro" id="IPR036286">
    <property type="entry name" value="LexA/Signal_pep-like_sf"/>
</dbReference>
<dbReference type="PANTHER" id="PTHR33516">
    <property type="entry name" value="LEXA REPRESSOR"/>
    <property type="match status" value="1"/>
</dbReference>
<comment type="caution">
    <text evidence="2">The sequence shown here is derived from an EMBL/GenBank/DDBJ whole genome shotgun (WGS) entry which is preliminary data.</text>
</comment>
<dbReference type="CDD" id="cd00093">
    <property type="entry name" value="HTH_XRE"/>
    <property type="match status" value="1"/>
</dbReference>
<dbReference type="EMBL" id="BMNN01000006">
    <property type="protein sequence ID" value="GGJ06324.1"/>
    <property type="molecule type" value="Genomic_DNA"/>
</dbReference>
<accession>A0ABQ2CT37</accession>
<dbReference type="Gene3D" id="1.10.260.40">
    <property type="entry name" value="lambda repressor-like DNA-binding domains"/>
    <property type="match status" value="1"/>
</dbReference>
<proteinExistence type="predicted"/>
<dbReference type="SUPFAM" id="SSF47413">
    <property type="entry name" value="lambda repressor-like DNA-binding domains"/>
    <property type="match status" value="1"/>
</dbReference>
<dbReference type="InterPro" id="IPR010982">
    <property type="entry name" value="Lambda_DNA-bd_dom_sf"/>
</dbReference>
<dbReference type="CDD" id="cd06529">
    <property type="entry name" value="S24_LexA-like"/>
    <property type="match status" value="1"/>
</dbReference>
<dbReference type="SMART" id="SM00530">
    <property type="entry name" value="HTH_XRE"/>
    <property type="match status" value="1"/>
</dbReference>
<dbReference type="Proteomes" id="UP000633263">
    <property type="component" value="Unassembled WGS sequence"/>
</dbReference>
<dbReference type="RefSeq" id="WP_188636906.1">
    <property type="nucleotide sequence ID" value="NZ_BMNN01000006.1"/>
</dbReference>
<protein>
    <submittedName>
        <fullName evidence="2">Cro/Cl family transcriptional regulator</fullName>
    </submittedName>
</protein>
<evidence type="ECO:0000313" key="3">
    <source>
        <dbReference type="Proteomes" id="UP000633263"/>
    </source>
</evidence>